<feature type="domain" description="Integrase catalytic" evidence="1">
    <location>
        <begin position="1"/>
        <end position="146"/>
    </location>
</feature>
<dbReference type="GO" id="GO:0015074">
    <property type="term" value="P:DNA integration"/>
    <property type="evidence" value="ECO:0007669"/>
    <property type="project" value="InterPro"/>
</dbReference>
<proteinExistence type="predicted"/>
<dbReference type="PROSITE" id="PS50994">
    <property type="entry name" value="INTEGRASE"/>
    <property type="match status" value="1"/>
</dbReference>
<dbReference type="SUPFAM" id="SSF53098">
    <property type="entry name" value="Ribonuclease H-like"/>
    <property type="match status" value="1"/>
</dbReference>
<dbReference type="PANTHER" id="PTHR37984">
    <property type="entry name" value="PROTEIN CBG26694"/>
    <property type="match status" value="1"/>
</dbReference>
<dbReference type="InterPro" id="IPR012337">
    <property type="entry name" value="RNaseH-like_sf"/>
</dbReference>
<evidence type="ECO:0000313" key="3">
    <source>
        <dbReference type="Proteomes" id="UP000507470"/>
    </source>
</evidence>
<dbReference type="InterPro" id="IPR001584">
    <property type="entry name" value="Integrase_cat-core"/>
</dbReference>
<dbReference type="PANTHER" id="PTHR37984:SF5">
    <property type="entry name" value="PROTEIN NYNRIN-LIKE"/>
    <property type="match status" value="1"/>
</dbReference>
<evidence type="ECO:0000313" key="2">
    <source>
        <dbReference type="EMBL" id="CAC5377311.1"/>
    </source>
</evidence>
<sequence>MDIFGPLVSSNNANTYVFTAVDAISNFLFAVPLRNNDAISVSQAIFNFFCNFGVCSTVISDQGSEFIGKCRIEVCKMLNVEFTPSMMHHCLGRCERTHRTLAERLTPYVLDNKQWEEMLPGIVFSINSCVNSGSKYSAFEIVYGKRPNFPLSPSYIVDFKDIPKDAKTYVENLDARLNIIREHVKLNTLVAQRKMVETENKNAHELDLTVGDNVYLTREPVGQGRKLQHIYDGPFTVTCLPSAHLVLLRDPTETKNFRRPVHINRLKLAYIRVLLPAPYFYLQSDESENSSSKIIILAPLTETTRRILSIFLMFRQKTKKEYSEACAYRDDNFIDPDKIVESCENNQLKVKRILAKRKDGANFVYLIQKVGELAQNAIWLPLSKLPPKAQTLLLSRPPPLIQ</sequence>
<dbReference type="OrthoDB" id="413122at2759"/>
<dbReference type="Pfam" id="PF00665">
    <property type="entry name" value="rve"/>
    <property type="match status" value="1"/>
</dbReference>
<accession>A0A6J8B1N6</accession>
<dbReference type="InterPro" id="IPR036397">
    <property type="entry name" value="RNaseH_sf"/>
</dbReference>
<dbReference type="GO" id="GO:0003676">
    <property type="term" value="F:nucleic acid binding"/>
    <property type="evidence" value="ECO:0007669"/>
    <property type="project" value="InterPro"/>
</dbReference>
<dbReference type="InterPro" id="IPR050951">
    <property type="entry name" value="Retrovirus_Pol_polyprotein"/>
</dbReference>
<dbReference type="AlphaFoldDB" id="A0A6J8B1N6"/>
<dbReference type="Proteomes" id="UP000507470">
    <property type="component" value="Unassembled WGS sequence"/>
</dbReference>
<dbReference type="Gene3D" id="3.30.420.10">
    <property type="entry name" value="Ribonuclease H-like superfamily/Ribonuclease H"/>
    <property type="match status" value="1"/>
</dbReference>
<protein>
    <recommendedName>
        <fullName evidence="1">Integrase catalytic domain-containing protein</fullName>
    </recommendedName>
</protein>
<name>A0A6J8B1N6_MYTCO</name>
<organism evidence="2 3">
    <name type="scientific">Mytilus coruscus</name>
    <name type="common">Sea mussel</name>
    <dbReference type="NCBI Taxonomy" id="42192"/>
    <lineage>
        <taxon>Eukaryota</taxon>
        <taxon>Metazoa</taxon>
        <taxon>Spiralia</taxon>
        <taxon>Lophotrochozoa</taxon>
        <taxon>Mollusca</taxon>
        <taxon>Bivalvia</taxon>
        <taxon>Autobranchia</taxon>
        <taxon>Pteriomorphia</taxon>
        <taxon>Mytilida</taxon>
        <taxon>Mytiloidea</taxon>
        <taxon>Mytilidae</taxon>
        <taxon>Mytilinae</taxon>
        <taxon>Mytilus</taxon>
    </lineage>
</organism>
<dbReference type="EMBL" id="CACVKT020002309">
    <property type="protein sequence ID" value="CAC5377311.1"/>
    <property type="molecule type" value="Genomic_DNA"/>
</dbReference>
<reference evidence="2 3" key="1">
    <citation type="submission" date="2020-06" db="EMBL/GenBank/DDBJ databases">
        <authorList>
            <person name="Li R."/>
            <person name="Bekaert M."/>
        </authorList>
    </citation>
    <scope>NUCLEOTIDE SEQUENCE [LARGE SCALE GENOMIC DNA]</scope>
    <source>
        <strain evidence="3">wild</strain>
    </source>
</reference>
<evidence type="ECO:0000259" key="1">
    <source>
        <dbReference type="PROSITE" id="PS50994"/>
    </source>
</evidence>
<gene>
    <name evidence="2" type="ORF">MCOR_13633</name>
</gene>
<keyword evidence="3" id="KW-1185">Reference proteome</keyword>